<feature type="domain" description="Thymidylate kinase-like" evidence="11">
    <location>
        <begin position="7"/>
        <end position="190"/>
    </location>
</feature>
<comment type="catalytic activity">
    <reaction evidence="9 10">
        <text>dTMP + ATP = dTDP + ADP</text>
        <dbReference type="Rhea" id="RHEA:13517"/>
        <dbReference type="ChEBI" id="CHEBI:30616"/>
        <dbReference type="ChEBI" id="CHEBI:58369"/>
        <dbReference type="ChEBI" id="CHEBI:63528"/>
        <dbReference type="ChEBI" id="CHEBI:456216"/>
        <dbReference type="EC" id="2.7.4.9"/>
    </reaction>
</comment>
<dbReference type="PROSITE" id="PS01331">
    <property type="entry name" value="THYMIDYLATE_KINASE"/>
    <property type="match status" value="1"/>
</dbReference>
<evidence type="ECO:0000256" key="4">
    <source>
        <dbReference type="ARBA" id="ARBA00022679"/>
    </source>
</evidence>
<gene>
    <name evidence="10" type="primary">tmk</name>
    <name evidence="12" type="ORF">L2299_08540</name>
    <name evidence="13" type="ORF">P9A14_17480</name>
</gene>
<dbReference type="RefSeq" id="WP_165629750.1">
    <property type="nucleotide sequence ID" value="NZ_CP121270.1"/>
</dbReference>
<dbReference type="Gene3D" id="3.40.50.300">
    <property type="entry name" value="P-loop containing nucleotide triphosphate hydrolases"/>
    <property type="match status" value="1"/>
</dbReference>
<accession>A0AAX3T4Z8</accession>
<evidence type="ECO:0000256" key="9">
    <source>
        <dbReference type="ARBA" id="ARBA00048743"/>
    </source>
</evidence>
<comment type="caution">
    <text evidence="10">Lacks conserved residue(s) required for the propagation of feature annotation.</text>
</comment>
<keyword evidence="4 10" id="KW-0808">Transferase</keyword>
<sequence length="217" mass="23653">MGQLIAVEGLDGAGKNTLVTGLIDRWSAAGLRVATFTFPRYGRSATADIAAEALHGSHGDLRDSVYAMALLFALDRAGAVEDIHAATEAHDIVILDRYVASNAAYNAARLEQGAGGEMVRWVVDLEFGRFDMPVPDRHVLLGVSPEVAMQRAASRAEQDAARARDAYERDDALQRRVDAVYRELAEDAWMSPWHLFDGEDVAGLADELRTDRTAPTE</sequence>
<dbReference type="GO" id="GO:0005524">
    <property type="term" value="F:ATP binding"/>
    <property type="evidence" value="ECO:0007669"/>
    <property type="project" value="UniProtKB-UniRule"/>
</dbReference>
<dbReference type="NCBIfam" id="NF005923">
    <property type="entry name" value="PRK07933.1"/>
    <property type="match status" value="1"/>
</dbReference>
<dbReference type="Proteomes" id="UP001152308">
    <property type="component" value="Unassembled WGS sequence"/>
</dbReference>
<dbReference type="GO" id="GO:0006233">
    <property type="term" value="P:dTDP biosynthetic process"/>
    <property type="evidence" value="ECO:0007669"/>
    <property type="project" value="InterPro"/>
</dbReference>
<dbReference type="InterPro" id="IPR039430">
    <property type="entry name" value="Thymidylate_kin-like_dom"/>
</dbReference>
<evidence type="ECO:0000313" key="12">
    <source>
        <dbReference type="EMBL" id="MDF6101099.1"/>
    </source>
</evidence>
<evidence type="ECO:0000256" key="1">
    <source>
        <dbReference type="ARBA" id="ARBA00009776"/>
    </source>
</evidence>
<dbReference type="PANTHER" id="PTHR10344:SF4">
    <property type="entry name" value="UMP-CMP KINASE 2, MITOCHONDRIAL"/>
    <property type="match status" value="1"/>
</dbReference>
<dbReference type="GO" id="GO:0004798">
    <property type="term" value="F:dTMP kinase activity"/>
    <property type="evidence" value="ECO:0007669"/>
    <property type="project" value="UniProtKB-UniRule"/>
</dbReference>
<dbReference type="EMBL" id="CP121270">
    <property type="protein sequence ID" value="WFP23911.1"/>
    <property type="molecule type" value="Genomic_DNA"/>
</dbReference>
<dbReference type="CDD" id="cd01672">
    <property type="entry name" value="TMPK"/>
    <property type="match status" value="1"/>
</dbReference>
<evidence type="ECO:0000313" key="14">
    <source>
        <dbReference type="Proteomes" id="UP001152308"/>
    </source>
</evidence>
<name>A0AAX3T4Z8_9ACTN</name>
<dbReference type="AlphaFoldDB" id="A0AAX3T4Z8"/>
<dbReference type="EMBL" id="JAKJLQ010000005">
    <property type="protein sequence ID" value="MDF6101099.1"/>
    <property type="molecule type" value="Genomic_DNA"/>
</dbReference>
<evidence type="ECO:0000256" key="2">
    <source>
        <dbReference type="ARBA" id="ARBA00012980"/>
    </source>
</evidence>
<evidence type="ECO:0000256" key="7">
    <source>
        <dbReference type="ARBA" id="ARBA00022777"/>
    </source>
</evidence>
<dbReference type="Pfam" id="PF02223">
    <property type="entry name" value="Thymidylate_kin"/>
    <property type="match status" value="1"/>
</dbReference>
<keyword evidence="6 10" id="KW-0547">Nucleotide-binding</keyword>
<dbReference type="SUPFAM" id="SSF52540">
    <property type="entry name" value="P-loop containing nucleoside triphosphate hydrolases"/>
    <property type="match status" value="1"/>
</dbReference>
<reference evidence="13" key="3">
    <citation type="submission" date="2023-04" db="EMBL/GenBank/DDBJ databases">
        <title>Complete genome sequence of a phthalic acid esters degrading bacterial strain.</title>
        <authorList>
            <person name="Weng L."/>
            <person name="Jia Y."/>
            <person name="Ren L."/>
        </authorList>
    </citation>
    <scope>NUCLEOTIDE SEQUENCE</scope>
    <source>
        <strain evidence="13">RL-LY01</strain>
    </source>
</reference>
<dbReference type="InterPro" id="IPR018095">
    <property type="entry name" value="Thymidylate_kin_CS"/>
</dbReference>
<dbReference type="PANTHER" id="PTHR10344">
    <property type="entry name" value="THYMIDYLATE KINASE"/>
    <property type="match status" value="1"/>
</dbReference>
<evidence type="ECO:0000259" key="11">
    <source>
        <dbReference type="Pfam" id="PF02223"/>
    </source>
</evidence>
<protein>
    <recommendedName>
        <fullName evidence="3 10">Thymidylate kinase</fullName>
        <ecNumber evidence="2 10">2.7.4.9</ecNumber>
    </recommendedName>
    <alternativeName>
        <fullName evidence="10">dTMP kinase</fullName>
    </alternativeName>
</protein>
<evidence type="ECO:0000256" key="10">
    <source>
        <dbReference type="HAMAP-Rule" id="MF_00165"/>
    </source>
</evidence>
<reference evidence="12" key="2">
    <citation type="submission" date="2022-01" db="EMBL/GenBank/DDBJ databases">
        <authorList>
            <person name="Sanchez-Suarez J."/>
            <person name="Villamil L."/>
            <person name="Diaz L.E."/>
        </authorList>
    </citation>
    <scope>NUCLEOTIDE SEQUENCE</scope>
    <source>
        <strain evidence="12">EUFUS-Z928</strain>
    </source>
</reference>
<organism evidence="13 15">
    <name type="scientific">Gordonia hongkongensis</name>
    <dbReference type="NCBI Taxonomy" id="1701090"/>
    <lineage>
        <taxon>Bacteria</taxon>
        <taxon>Bacillati</taxon>
        <taxon>Actinomycetota</taxon>
        <taxon>Actinomycetes</taxon>
        <taxon>Mycobacteriales</taxon>
        <taxon>Gordoniaceae</taxon>
        <taxon>Gordonia</taxon>
    </lineage>
</organism>
<keyword evidence="5 10" id="KW-0545">Nucleotide biosynthesis</keyword>
<proteinExistence type="inferred from homology"/>
<dbReference type="Proteomes" id="UP001213504">
    <property type="component" value="Chromosome"/>
</dbReference>
<comment type="similarity">
    <text evidence="1 10">Belongs to the thymidylate kinase family.</text>
</comment>
<evidence type="ECO:0000256" key="3">
    <source>
        <dbReference type="ARBA" id="ARBA00017144"/>
    </source>
</evidence>
<reference evidence="12" key="1">
    <citation type="journal article" date="2022" name="Data Brief">
        <title>Draft genome sequence data of Gordonia hongkongensis strain EUFUS-Z928 isolated from the octocoral Eunicea fusca.</title>
        <authorList>
            <person name="Sanchez-Suarez J."/>
            <person name="Diaz L."/>
            <person name="Melo-Bolivar J."/>
            <person name="Villamil L."/>
        </authorList>
    </citation>
    <scope>NUCLEOTIDE SEQUENCE</scope>
    <source>
        <strain evidence="12">EUFUS-Z928</strain>
    </source>
</reference>
<dbReference type="InterPro" id="IPR018094">
    <property type="entry name" value="Thymidylate_kinase"/>
</dbReference>
<dbReference type="GO" id="GO:0006235">
    <property type="term" value="P:dTTP biosynthetic process"/>
    <property type="evidence" value="ECO:0007669"/>
    <property type="project" value="UniProtKB-UniRule"/>
</dbReference>
<comment type="function">
    <text evidence="10">Phosphorylation of dTMP to form dTDP in both de novo and salvage pathways of dTTP synthesis.</text>
</comment>
<evidence type="ECO:0000256" key="6">
    <source>
        <dbReference type="ARBA" id="ARBA00022741"/>
    </source>
</evidence>
<evidence type="ECO:0000256" key="5">
    <source>
        <dbReference type="ARBA" id="ARBA00022727"/>
    </source>
</evidence>
<evidence type="ECO:0000313" key="13">
    <source>
        <dbReference type="EMBL" id="WFP23911.1"/>
    </source>
</evidence>
<dbReference type="InterPro" id="IPR027417">
    <property type="entry name" value="P-loop_NTPase"/>
</dbReference>
<dbReference type="GO" id="GO:0006227">
    <property type="term" value="P:dUDP biosynthetic process"/>
    <property type="evidence" value="ECO:0007669"/>
    <property type="project" value="TreeGrafter"/>
</dbReference>
<evidence type="ECO:0000313" key="15">
    <source>
        <dbReference type="Proteomes" id="UP001213504"/>
    </source>
</evidence>
<keyword evidence="7 10" id="KW-0418">Kinase</keyword>
<dbReference type="EC" id="2.7.4.9" evidence="2 10"/>
<dbReference type="GO" id="GO:0005829">
    <property type="term" value="C:cytosol"/>
    <property type="evidence" value="ECO:0007669"/>
    <property type="project" value="TreeGrafter"/>
</dbReference>
<dbReference type="HAMAP" id="MF_00165">
    <property type="entry name" value="Thymidylate_kinase"/>
    <property type="match status" value="1"/>
</dbReference>
<keyword evidence="8 10" id="KW-0067">ATP-binding</keyword>
<keyword evidence="14" id="KW-1185">Reference proteome</keyword>
<evidence type="ECO:0000256" key="8">
    <source>
        <dbReference type="ARBA" id="ARBA00022840"/>
    </source>
</evidence>